<evidence type="ECO:0000256" key="5">
    <source>
        <dbReference type="ARBA" id="ARBA00023136"/>
    </source>
</evidence>
<dbReference type="Proteomes" id="UP000694865">
    <property type="component" value="Unplaced"/>
</dbReference>
<reference evidence="11" key="1">
    <citation type="submission" date="2025-08" db="UniProtKB">
        <authorList>
            <consortium name="RefSeq"/>
        </authorList>
    </citation>
    <scope>IDENTIFICATION</scope>
    <source>
        <tissue evidence="11">Testes</tissue>
    </source>
</reference>
<dbReference type="InterPro" id="IPR001170">
    <property type="entry name" value="ANPR/GUC"/>
</dbReference>
<dbReference type="InterPro" id="IPR052612">
    <property type="entry name" value="ANP_Clearance_Receptor"/>
</dbReference>
<feature type="domain" description="Receptor ligand binding region" evidence="9">
    <location>
        <begin position="65"/>
        <end position="196"/>
    </location>
</feature>
<keyword evidence="5" id="KW-0472">Membrane</keyword>
<dbReference type="PROSITE" id="PS00458">
    <property type="entry name" value="ANF_RECEPTORS"/>
    <property type="match status" value="1"/>
</dbReference>
<evidence type="ECO:0000256" key="8">
    <source>
        <dbReference type="SAM" id="SignalP"/>
    </source>
</evidence>
<feature type="non-terminal residue" evidence="11">
    <location>
        <position position="253"/>
    </location>
</feature>
<evidence type="ECO:0000313" key="10">
    <source>
        <dbReference type="Proteomes" id="UP000694865"/>
    </source>
</evidence>
<evidence type="ECO:0000313" key="11">
    <source>
        <dbReference type="RefSeq" id="XP_006822816.1"/>
    </source>
</evidence>
<comment type="subcellular location">
    <subcellularLocation>
        <location evidence="1">Membrane</location>
        <topology evidence="1">Single-pass type I membrane protein</topology>
    </subcellularLocation>
</comment>
<accession>A0ABM0MS25</accession>
<dbReference type="PANTHER" id="PTHR44755">
    <property type="entry name" value="NATRIURETIC PEPTIDE RECEPTOR 3-RELATED"/>
    <property type="match status" value="1"/>
</dbReference>
<keyword evidence="6" id="KW-0675">Receptor</keyword>
<organism evidence="10 11">
    <name type="scientific">Saccoglossus kowalevskii</name>
    <name type="common">Acorn worm</name>
    <dbReference type="NCBI Taxonomy" id="10224"/>
    <lineage>
        <taxon>Eukaryota</taxon>
        <taxon>Metazoa</taxon>
        <taxon>Hemichordata</taxon>
        <taxon>Enteropneusta</taxon>
        <taxon>Harrimaniidae</taxon>
        <taxon>Saccoglossus</taxon>
    </lineage>
</organism>
<gene>
    <name evidence="11" type="primary">LOC102803867</name>
</gene>
<dbReference type="Gene3D" id="3.40.50.2300">
    <property type="match status" value="1"/>
</dbReference>
<evidence type="ECO:0000256" key="6">
    <source>
        <dbReference type="ARBA" id="ARBA00023170"/>
    </source>
</evidence>
<name>A0ABM0MS25_SACKO</name>
<protein>
    <submittedName>
        <fullName evidence="11">Atrial natriuretic peptide receptor 1-like</fullName>
    </submittedName>
</protein>
<evidence type="ECO:0000256" key="1">
    <source>
        <dbReference type="ARBA" id="ARBA00004479"/>
    </source>
</evidence>
<dbReference type="GeneID" id="102803867"/>
<dbReference type="InterPro" id="IPR001828">
    <property type="entry name" value="ANF_lig-bd_rcpt"/>
</dbReference>
<evidence type="ECO:0000256" key="7">
    <source>
        <dbReference type="ARBA" id="ARBA00023180"/>
    </source>
</evidence>
<keyword evidence="10" id="KW-1185">Reference proteome</keyword>
<dbReference type="Pfam" id="PF01094">
    <property type="entry name" value="ANF_receptor"/>
    <property type="match status" value="1"/>
</dbReference>
<evidence type="ECO:0000256" key="4">
    <source>
        <dbReference type="ARBA" id="ARBA00022989"/>
    </source>
</evidence>
<proteinExistence type="predicted"/>
<keyword evidence="3 8" id="KW-0732">Signal</keyword>
<dbReference type="SUPFAM" id="SSF53822">
    <property type="entry name" value="Periplasmic binding protein-like I"/>
    <property type="match status" value="1"/>
</dbReference>
<evidence type="ECO:0000256" key="2">
    <source>
        <dbReference type="ARBA" id="ARBA00022692"/>
    </source>
</evidence>
<dbReference type="InterPro" id="IPR028082">
    <property type="entry name" value="Peripla_BP_I"/>
</dbReference>
<keyword evidence="2" id="KW-0812">Transmembrane</keyword>
<keyword evidence="7" id="KW-0325">Glycoprotein</keyword>
<dbReference type="PANTHER" id="PTHR44755:SF8">
    <property type="entry name" value="RECEPTOR LIGAND BINDING REGION DOMAIN-CONTAINING PROTEIN"/>
    <property type="match status" value="1"/>
</dbReference>
<evidence type="ECO:0000259" key="9">
    <source>
        <dbReference type="Pfam" id="PF01094"/>
    </source>
</evidence>
<keyword evidence="4" id="KW-1133">Transmembrane helix</keyword>
<sequence length="253" mass="28940">MNHGVSYGMLVFIIVCFQYEYVYNDSMESNEIGIIRIQIAVILPKDTDEPPEIRQYPYRFEMACPAIDIAVEKLMMVEHFFGGRNVTMTIRKVDSGCSNAVAPIRAVEFITEKQVDVFLGPACDYAAAAVARFAAHWDIPFLTAGAKAKEFAMKDMADFRTLTRAHGPFLKMAEFMMEILRKFEWSSPAIIHSDIDVSLYRDCWLFGGALFHLFYRAGWYDPGKDYPGYQKFVEDEDPNYAKILQETVMPNGR</sequence>
<feature type="chain" id="PRO_5045553652" evidence="8">
    <location>
        <begin position="25"/>
        <end position="253"/>
    </location>
</feature>
<evidence type="ECO:0000256" key="3">
    <source>
        <dbReference type="ARBA" id="ARBA00022729"/>
    </source>
</evidence>
<feature type="signal peptide" evidence="8">
    <location>
        <begin position="1"/>
        <end position="24"/>
    </location>
</feature>
<dbReference type="RefSeq" id="XP_006822816.1">
    <property type="nucleotide sequence ID" value="XM_006822753.1"/>
</dbReference>